<dbReference type="CDD" id="cd05930">
    <property type="entry name" value="A_NRPS"/>
    <property type="match status" value="2"/>
</dbReference>
<dbReference type="Pfam" id="PF00975">
    <property type="entry name" value="Thioesterase"/>
    <property type="match status" value="1"/>
</dbReference>
<protein>
    <submittedName>
        <fullName evidence="5">Amino acid adenylation domain-containing protein</fullName>
    </submittedName>
</protein>
<dbReference type="Gene3D" id="3.40.50.12780">
    <property type="entry name" value="N-terminal domain of ligase-like"/>
    <property type="match status" value="1"/>
</dbReference>
<dbReference type="Pfam" id="PF00668">
    <property type="entry name" value="Condensation"/>
    <property type="match status" value="1"/>
</dbReference>
<dbReference type="Pfam" id="PF07238">
    <property type="entry name" value="PilZ"/>
    <property type="match status" value="1"/>
</dbReference>
<dbReference type="InterPro" id="IPR029058">
    <property type="entry name" value="AB_hydrolase_fold"/>
</dbReference>
<dbReference type="InterPro" id="IPR023213">
    <property type="entry name" value="CAT-like_dom_sf"/>
</dbReference>
<proteinExistence type="predicted"/>
<dbReference type="InterPro" id="IPR006162">
    <property type="entry name" value="Ppantetheine_attach_site"/>
</dbReference>
<organism evidence="5 6">
    <name type="scientific">Roseofilum casamattae BLCC-M143</name>
    <dbReference type="NCBI Taxonomy" id="3022442"/>
    <lineage>
        <taxon>Bacteria</taxon>
        <taxon>Bacillati</taxon>
        <taxon>Cyanobacteriota</taxon>
        <taxon>Cyanophyceae</taxon>
        <taxon>Desertifilales</taxon>
        <taxon>Desertifilaceae</taxon>
        <taxon>Roseofilum</taxon>
        <taxon>Roseofilum casamattae</taxon>
    </lineage>
</organism>
<evidence type="ECO:0000259" key="4">
    <source>
        <dbReference type="PROSITE" id="PS50075"/>
    </source>
</evidence>
<dbReference type="InterPro" id="IPR042099">
    <property type="entry name" value="ANL_N_sf"/>
</dbReference>
<dbReference type="Pfam" id="PF00501">
    <property type="entry name" value="AMP-binding"/>
    <property type="match status" value="2"/>
</dbReference>
<feature type="domain" description="Carrier" evidence="4">
    <location>
        <begin position="634"/>
        <end position="709"/>
    </location>
</feature>
<dbReference type="InterPro" id="IPR020802">
    <property type="entry name" value="TesA-like"/>
</dbReference>
<comment type="cofactor">
    <cofactor evidence="1">
        <name>pantetheine 4'-phosphate</name>
        <dbReference type="ChEBI" id="CHEBI:47942"/>
    </cofactor>
</comment>
<name>A0ABT7BR29_9CYAN</name>
<dbReference type="Gene3D" id="3.40.50.1820">
    <property type="entry name" value="alpha/beta hydrolase"/>
    <property type="match status" value="1"/>
</dbReference>
<dbReference type="InterPro" id="IPR045851">
    <property type="entry name" value="AMP-bd_C_sf"/>
</dbReference>
<dbReference type="InterPro" id="IPR009081">
    <property type="entry name" value="PP-bd_ACP"/>
</dbReference>
<dbReference type="InterPro" id="IPR001242">
    <property type="entry name" value="Condensation_dom"/>
</dbReference>
<dbReference type="InterPro" id="IPR036736">
    <property type="entry name" value="ACP-like_sf"/>
</dbReference>
<dbReference type="Pfam" id="PF00550">
    <property type="entry name" value="PP-binding"/>
    <property type="match status" value="2"/>
</dbReference>
<dbReference type="NCBIfam" id="TIGR01733">
    <property type="entry name" value="AA-adenyl-dom"/>
    <property type="match status" value="2"/>
</dbReference>
<dbReference type="InterPro" id="IPR000873">
    <property type="entry name" value="AMP-dep_synth/lig_dom"/>
</dbReference>
<evidence type="ECO:0000256" key="3">
    <source>
        <dbReference type="ARBA" id="ARBA00022553"/>
    </source>
</evidence>
<dbReference type="PROSITE" id="PS00455">
    <property type="entry name" value="AMP_BINDING"/>
    <property type="match status" value="2"/>
</dbReference>
<dbReference type="SUPFAM" id="SSF56801">
    <property type="entry name" value="Acetyl-CoA synthetase-like"/>
    <property type="match status" value="2"/>
</dbReference>
<dbReference type="InterPro" id="IPR001031">
    <property type="entry name" value="Thioesterase"/>
</dbReference>
<dbReference type="SUPFAM" id="SSF47336">
    <property type="entry name" value="ACP-like"/>
    <property type="match status" value="2"/>
</dbReference>
<dbReference type="PROSITE" id="PS50075">
    <property type="entry name" value="CARRIER"/>
    <property type="match status" value="2"/>
</dbReference>
<keyword evidence="3" id="KW-0597">Phosphoprotein</keyword>
<keyword evidence="2" id="KW-0596">Phosphopantetheine</keyword>
<dbReference type="InterPro" id="IPR025110">
    <property type="entry name" value="AMP-bd_C"/>
</dbReference>
<dbReference type="Gene3D" id="2.30.38.10">
    <property type="entry name" value="Luciferase, Domain 3"/>
    <property type="match status" value="1"/>
</dbReference>
<dbReference type="InterPro" id="IPR009875">
    <property type="entry name" value="PilZ_domain"/>
</dbReference>
<dbReference type="Gene3D" id="3.30.300.30">
    <property type="match status" value="2"/>
</dbReference>
<dbReference type="InterPro" id="IPR020806">
    <property type="entry name" value="PKS_PP-bd"/>
</dbReference>
<sequence>MPNNNQNLSFVEFKKEDIEQSVSDRFGQMVEQYPEKIAVKSRTATLTYAELDKASNRIARMLKSQQGDGLEPVGILMQQGAGFITAIMSVFKLGKICVPLDPKFPRKRLIQIIEDANMKALLANSTNMALAEELAASGCKLLDIDEVDESISSDKLEISVPPETLAYIIYTSGSTGRPKGVVHNHRNILHDARNNINAMKISAHDRITMLYSPSVMGAVRGIYSALLSGATSYTFDVREEGLVNLANWLQSEEITIYHSVVTLFRHFTSVLTATNLFPKLRLVVLGGEAVSLKDVELYKQYFNSSCILHVGLGSTEGAMIRQYNINKDTQIEGSRVPLGYAAEDLEVLLVDDTGGEVEPGQVGEIWIRSEYLALGYWQNPSKTAEAFIQDPEGSSRRIYRSGDLGKLLPDGRLLHQGRKDFQVKIRGFRVELAEIEQALVNHKSVKETVVIGKEDPFGEQSLVAYIVPVSMPDRFPYQSHLQVKLSEKTINLKTEDISHESIGVIGVTPIFGEGQDVRLHLQLPGETNKCDLAGKVVWIQEPRARIKFQLSPDEKKQVDWSIQYLCEAEGCFKFLERTIVGNLRNHLKEFLPDYMVPSAFVLLESLPLTPSGKIDRLSLPAPDISAVSETTFVATNTTTEERLAAIWAEVLGLEKVGIEDNFFEIGGHSLKATQVLSRIGDTFSLELPVRELFQLPTIAELAQRIEIACNETSTGLQLPAIAPTEKDAEIPLSFAQQRLWFLDRLEGKSATYNIHRAIRLEGSLNVAALEATLGEILHRHEVIRTTFQDNNGTPFQVISPSYNLNLPVIDLQHLPQAIRESEVQRLALEAASEPFDLATESLVRFSLLHLNAESWVLLLTIHHIVSDGWSMRVFSSELQVLYAVFSQNKPSPLPELPVQYADFAIWQRQYLTPEHLKANLNYWKQQLAGIPPLLELPTDRPRPKVQRFRGATASFTLSAELTQMLLAVSKKHGATLFMTLLGAFSTLLARYSDREDIVVGSPIANRNRPEIEPLVGFFVNTLVLRISLAENPSFVSLLHRVKETCLDAYSHRDLPFEQLVEELQPERNPSHTPLFQVIFALQNMGDERIKESWELPGLKASHLAIDNATTKFDITLLMEETETGLIGYWEYNTDLFDAATIERMMGHFQTLLEAIAVNPEARVEELPLLTATERHQLLVEWNDTFAEYPQEKCIHQLFEEQVERSPDAVAVVFEDERLTYRELNDRANQLAHYLQSLGVRTEVAVGIYLERGINAIVAVMAVIKAGGAYIPLDPQWPLARVGLILSSQGVSYLVTQQKYLGTVRELKSQQPEITHTICLDGDVPLSQMSSQNPTPVASSDNTAYIIYTSGSTGVPKGVIVGHKAAVNLIDWVNKTFGVGEGDRILFVTSLCFDLSVYDIFGLLAAGGSIQIASQSQLEHPLELLRLIEREPITFWDSAPASLQQLVPFLPSIPATNSSLRLVFLSGDWIPLTLPERVKAAFPGVRVVGLGGATEATIWSNYYPIETVECTWKSIPYGKPIQNARYYILDSHLNPCPIGVSGFLYIGGDCLAAGYDDPLKTAEKFIANPFSKESGERLYNTGDLARYLPNGNIEFIGRIDNQVKIRGFRIELGEIEATLAQHPEVREGVVIVREDSPGDKPLIAYIVPEAEELAASVLRGFLKSKLPDYMVPSAFVFLEAIPLTANGKIDRRALPAPDTDYLSESASLIPPRSNTELQLSQIWSEVLNVTPVGVTNNFVDLGGHSLLAVRLMARIERQLGIDLPLTTLFTELTIESQANLLNAKSDFRSPSALVPIQTSGELPPLFCVHPVRGNVLCYAELALHLSNNQPLYGLQSEGLSGEKEPLIKIEEMAAIYIEALQEIQPAGPYYLSGWSMGGVVAWEMARQLLQVGQEVALLALIDSYAPAISELEEIDEATLANSLAADLSGMFGTELAISAQDIQQLQPEEQLQSIFAAAKRQNLLPPEMGIEQMGQLFEVFKANRVAVANYQPQPYSGRVAQFCASSPQEDRGWSSLVTGELATYIIPGDHYGMMRSPHVRVLASQLNACLHST</sequence>
<feature type="domain" description="Carrier" evidence="4">
    <location>
        <begin position="1709"/>
        <end position="1784"/>
    </location>
</feature>
<dbReference type="CDD" id="cd19531">
    <property type="entry name" value="LCL_NRPS-like"/>
    <property type="match status" value="1"/>
</dbReference>
<dbReference type="EMBL" id="JAQOSQ010000001">
    <property type="protein sequence ID" value="MDJ1181650.1"/>
    <property type="molecule type" value="Genomic_DNA"/>
</dbReference>
<dbReference type="PANTHER" id="PTHR45527:SF1">
    <property type="entry name" value="FATTY ACID SYNTHASE"/>
    <property type="match status" value="1"/>
</dbReference>
<dbReference type="InterPro" id="IPR020845">
    <property type="entry name" value="AMP-binding_CS"/>
</dbReference>
<evidence type="ECO:0000313" key="5">
    <source>
        <dbReference type="EMBL" id="MDJ1181650.1"/>
    </source>
</evidence>
<dbReference type="SMART" id="SM00824">
    <property type="entry name" value="PKS_TE"/>
    <property type="match status" value="1"/>
</dbReference>
<dbReference type="SUPFAM" id="SSF53474">
    <property type="entry name" value="alpha/beta-Hydrolases"/>
    <property type="match status" value="1"/>
</dbReference>
<dbReference type="RefSeq" id="WP_283756305.1">
    <property type="nucleotide sequence ID" value="NZ_JAQOSQ010000001.1"/>
</dbReference>
<keyword evidence="6" id="KW-1185">Reference proteome</keyword>
<dbReference type="PANTHER" id="PTHR45527">
    <property type="entry name" value="NONRIBOSOMAL PEPTIDE SYNTHETASE"/>
    <property type="match status" value="1"/>
</dbReference>
<dbReference type="Gene3D" id="3.30.559.30">
    <property type="entry name" value="Nonribosomal peptide synthetase, condensation domain"/>
    <property type="match status" value="1"/>
</dbReference>
<evidence type="ECO:0000256" key="2">
    <source>
        <dbReference type="ARBA" id="ARBA00022450"/>
    </source>
</evidence>
<dbReference type="Gene3D" id="3.40.50.980">
    <property type="match status" value="2"/>
</dbReference>
<reference evidence="5 6" key="1">
    <citation type="submission" date="2023-01" db="EMBL/GenBank/DDBJ databases">
        <title>Novel diversity within Roseofilum (Cyanobacteria; Desertifilaceae) from marine benthic mats with descriptions of four novel species.</title>
        <authorList>
            <person name="Wang Y."/>
            <person name="Berthold D.E."/>
            <person name="Hu J."/>
            <person name="Lefler F.W."/>
            <person name="Laughinghouse H.D. IV."/>
        </authorList>
    </citation>
    <scope>NUCLEOTIDE SEQUENCE [LARGE SCALE GENOMIC DNA]</scope>
    <source>
        <strain evidence="5 6">BLCC-M143</strain>
    </source>
</reference>
<dbReference type="Pfam" id="PF13193">
    <property type="entry name" value="AMP-binding_C"/>
    <property type="match status" value="2"/>
</dbReference>
<dbReference type="SMART" id="SM00823">
    <property type="entry name" value="PKS_PP"/>
    <property type="match status" value="2"/>
</dbReference>
<dbReference type="Gene3D" id="1.10.1200.10">
    <property type="entry name" value="ACP-like"/>
    <property type="match status" value="2"/>
</dbReference>
<dbReference type="InterPro" id="IPR010071">
    <property type="entry name" value="AA_adenyl_dom"/>
</dbReference>
<comment type="caution">
    <text evidence="5">The sequence shown here is derived from an EMBL/GenBank/DDBJ whole genome shotgun (WGS) entry which is preliminary data.</text>
</comment>
<dbReference type="Gene3D" id="3.30.559.10">
    <property type="entry name" value="Chloramphenicol acetyltransferase-like domain"/>
    <property type="match status" value="1"/>
</dbReference>
<dbReference type="Proteomes" id="UP001232992">
    <property type="component" value="Unassembled WGS sequence"/>
</dbReference>
<evidence type="ECO:0000256" key="1">
    <source>
        <dbReference type="ARBA" id="ARBA00001957"/>
    </source>
</evidence>
<dbReference type="NCBIfam" id="NF003417">
    <property type="entry name" value="PRK04813.1"/>
    <property type="match status" value="3"/>
</dbReference>
<evidence type="ECO:0000313" key="6">
    <source>
        <dbReference type="Proteomes" id="UP001232992"/>
    </source>
</evidence>
<accession>A0ABT7BR29</accession>
<dbReference type="SUPFAM" id="SSF52777">
    <property type="entry name" value="CoA-dependent acyltransferases"/>
    <property type="match status" value="2"/>
</dbReference>
<gene>
    <name evidence="5" type="ORF">PMH09_00450</name>
</gene>
<dbReference type="PROSITE" id="PS00012">
    <property type="entry name" value="PHOSPHOPANTETHEINE"/>
    <property type="match status" value="1"/>
</dbReference>